<dbReference type="KEGG" id="pft:JBW_03679"/>
<evidence type="ECO:0000313" key="2">
    <source>
        <dbReference type="EMBL" id="AJQ29016.1"/>
    </source>
</evidence>
<dbReference type="Gene3D" id="2.40.50.230">
    <property type="entry name" value="Gp5 N-terminal domain"/>
    <property type="match status" value="1"/>
</dbReference>
<sequence>MDNTLQNLIRLGRVSSVNAAEATVRVVFEDRDNMVSHDLPVIVANTLKNKDYCMPDIGESVICIFLPNGISRGFVLGAVYSEVDRPAVSSPEKRQIRFADGAVVEYDRQTRTMTVNTSGKINITAAQGISIAGNVSVSGNIHAGGSIIDSGGNTNHHSH</sequence>
<dbReference type="NCBIfam" id="TIGR01644">
    <property type="entry name" value="phage_P2_V"/>
    <property type="match status" value="1"/>
</dbReference>
<reference evidence="3" key="2">
    <citation type="submission" date="2015-02" db="EMBL/GenBank/DDBJ databases">
        <title>Complete Genome Sequence of Pelosinus fermentans JBW45.</title>
        <authorList>
            <person name="De Leon K.B."/>
            <person name="Utturkar S.M."/>
            <person name="Camilleri L.B."/>
            <person name="Arkin A.P."/>
            <person name="Fields M.W."/>
            <person name="Brown S.D."/>
            <person name="Wall J.D."/>
        </authorList>
    </citation>
    <scope>NUCLEOTIDE SEQUENCE [LARGE SCALE GENOMIC DNA]</scope>
    <source>
        <strain evidence="3">JBW45</strain>
    </source>
</reference>
<dbReference type="AlphaFoldDB" id="I9NL07"/>
<dbReference type="HOGENOM" id="CLU_088884_3_1_9"/>
<protein>
    <submittedName>
        <fullName evidence="2">Phage baseplate assembly protein V</fullName>
    </submittedName>
</protein>
<dbReference type="InterPro" id="IPR037026">
    <property type="entry name" value="Vgr_OB-fold_dom_sf"/>
</dbReference>
<dbReference type="RefSeq" id="WP_007960536.1">
    <property type="nucleotide sequence ID" value="NZ_CP010978.1"/>
</dbReference>
<gene>
    <name evidence="2" type="ORF">JBW_03679</name>
</gene>
<dbReference type="InterPro" id="IPR013046">
    <property type="entry name" value="GpV/Gp45"/>
</dbReference>
<dbReference type="Pfam" id="PF04717">
    <property type="entry name" value="Phage_base_V"/>
    <property type="match status" value="1"/>
</dbReference>
<reference evidence="2 3" key="1">
    <citation type="journal article" date="2015" name="Genome Announc.">
        <title>Complete Genome Sequence of Pelosinus fermentans JBW45, a Member of a Remarkably Competitive Group of Negativicutes in the Firmicutes Phylum.</title>
        <authorList>
            <person name="De Leon K.B."/>
            <person name="Utturkar S.M."/>
            <person name="Camilleri L.B."/>
            <person name="Elias D.A."/>
            <person name="Arkin A.P."/>
            <person name="Fields M.W."/>
            <person name="Brown S.D."/>
            <person name="Wall J.D."/>
        </authorList>
    </citation>
    <scope>NUCLEOTIDE SEQUENCE [LARGE SCALE GENOMIC DNA]</scope>
    <source>
        <strain evidence="2 3">JBW45</strain>
    </source>
</reference>
<dbReference type="EMBL" id="CP010978">
    <property type="protein sequence ID" value="AJQ29016.1"/>
    <property type="molecule type" value="Genomic_DNA"/>
</dbReference>
<name>I9NL07_9FIRM</name>
<dbReference type="OrthoDB" id="4931325at2"/>
<feature type="domain" description="Gp5/Type VI secretion system Vgr protein OB-fold" evidence="1">
    <location>
        <begin position="11"/>
        <end position="80"/>
    </location>
</feature>
<evidence type="ECO:0000313" key="3">
    <source>
        <dbReference type="Proteomes" id="UP000005361"/>
    </source>
</evidence>
<dbReference type="InterPro" id="IPR006531">
    <property type="entry name" value="Gp5/Vgr_OB"/>
</dbReference>
<accession>I9NL07</accession>
<dbReference type="Gene3D" id="6.20.150.10">
    <property type="match status" value="1"/>
</dbReference>
<organism evidence="2 3">
    <name type="scientific">Pelosinus fermentans JBW45</name>
    <dbReference type="NCBI Taxonomy" id="1192197"/>
    <lineage>
        <taxon>Bacteria</taxon>
        <taxon>Bacillati</taxon>
        <taxon>Bacillota</taxon>
        <taxon>Negativicutes</taxon>
        <taxon>Selenomonadales</taxon>
        <taxon>Sporomusaceae</taxon>
        <taxon>Pelosinus</taxon>
    </lineage>
</organism>
<dbReference type="Proteomes" id="UP000005361">
    <property type="component" value="Chromosome"/>
</dbReference>
<proteinExistence type="predicted"/>
<evidence type="ECO:0000259" key="1">
    <source>
        <dbReference type="Pfam" id="PF04717"/>
    </source>
</evidence>
<dbReference type="STRING" id="1192197.JBW_03679"/>